<proteinExistence type="predicted"/>
<dbReference type="NCBIfam" id="TIGR01509">
    <property type="entry name" value="HAD-SF-IA-v3"/>
    <property type="match status" value="1"/>
</dbReference>
<dbReference type="InterPro" id="IPR023214">
    <property type="entry name" value="HAD_sf"/>
</dbReference>
<accession>A0AAD6NPM5</accession>
<dbReference type="SFLD" id="SFLDS00003">
    <property type="entry name" value="Haloacid_Dehalogenase"/>
    <property type="match status" value="1"/>
</dbReference>
<name>A0AAD6NPM5_9ROSI</name>
<keyword evidence="2" id="KW-1185">Reference proteome</keyword>
<dbReference type="NCBIfam" id="TIGR01993">
    <property type="entry name" value="Pyr-5-nucltdase"/>
    <property type="match status" value="1"/>
</dbReference>
<dbReference type="Gene3D" id="3.40.50.1000">
    <property type="entry name" value="HAD superfamily/HAD-like"/>
    <property type="match status" value="1"/>
</dbReference>
<dbReference type="SFLD" id="SFLDG01129">
    <property type="entry name" value="C1.5:_HAD__Beta-PGM__Phosphata"/>
    <property type="match status" value="1"/>
</dbReference>
<organism evidence="1 2">
    <name type="scientific">Salix udensis</name>
    <dbReference type="NCBI Taxonomy" id="889485"/>
    <lineage>
        <taxon>Eukaryota</taxon>
        <taxon>Viridiplantae</taxon>
        <taxon>Streptophyta</taxon>
        <taxon>Embryophyta</taxon>
        <taxon>Tracheophyta</taxon>
        <taxon>Spermatophyta</taxon>
        <taxon>Magnoliopsida</taxon>
        <taxon>eudicotyledons</taxon>
        <taxon>Gunneridae</taxon>
        <taxon>Pentapetalae</taxon>
        <taxon>rosids</taxon>
        <taxon>fabids</taxon>
        <taxon>Malpighiales</taxon>
        <taxon>Salicaceae</taxon>
        <taxon>Saliceae</taxon>
        <taxon>Salix</taxon>
    </lineage>
</organism>
<dbReference type="PANTHER" id="PTHR12725:SF117">
    <property type="entry name" value="HALOACID DEHALOGENASE-LIKE HYDROLASE"/>
    <property type="match status" value="1"/>
</dbReference>
<sequence length="314" mass="35031">MTIIYPLCQYARCFSIFIPQVCCSTEFVCLSCDFSLDLALFKALKHGKSYRNLLAGNLFKMDTPDQRANGAKYECLLFDMDDTLYPMSLGLNLACRKNIEEFMLRKLHIEESEIPKMCLELYREYGTTMTGLKVLGYEFDDDEFHAFVHGRLPYETLKPDPVLRNLLLSLPQRKIIFTNADKAHASEEAKPEPCEFDGTAATGRKKILDNGTSSYKSRILCKPSLEAIEAAIKIANIDPNKTIFFDDSARNIASGKAAGLHTVIVGSSVLVPGADHVLRSISNIKEAIAEIWEDEGEQTEQVIPSTAVETVVLA</sequence>
<protein>
    <submittedName>
        <fullName evidence="1">Uncharacterized protein</fullName>
    </submittedName>
</protein>
<comment type="caution">
    <text evidence="1">The sequence shown here is derived from an EMBL/GenBank/DDBJ whole genome shotgun (WGS) entry which is preliminary data.</text>
</comment>
<reference evidence="1 2" key="1">
    <citation type="journal article" date="2023" name="Int. J. Mol. Sci.">
        <title>De Novo Assembly and Annotation of 11 Diverse Shrub Willow (Salix) Genomes Reveals Novel Gene Organization in Sex-Linked Regions.</title>
        <authorList>
            <person name="Hyden B."/>
            <person name="Feng K."/>
            <person name="Yates T.B."/>
            <person name="Jawdy S."/>
            <person name="Cereghino C."/>
            <person name="Smart L.B."/>
            <person name="Muchero W."/>
        </authorList>
    </citation>
    <scope>NUCLEOTIDE SEQUENCE [LARGE SCALE GENOMIC DNA]</scope>
    <source>
        <tissue evidence="1">Shoot tip</tissue>
    </source>
</reference>
<evidence type="ECO:0000313" key="2">
    <source>
        <dbReference type="Proteomes" id="UP001162972"/>
    </source>
</evidence>
<dbReference type="InterPro" id="IPR036412">
    <property type="entry name" value="HAD-like_sf"/>
</dbReference>
<dbReference type="SFLD" id="SFLDG01132">
    <property type="entry name" value="C1.5.3:_5'-Nucleotidase_Like"/>
    <property type="match status" value="1"/>
</dbReference>
<dbReference type="AlphaFoldDB" id="A0AAD6NPM5"/>
<dbReference type="Gene3D" id="1.10.150.450">
    <property type="match status" value="1"/>
</dbReference>
<dbReference type="InterPro" id="IPR010237">
    <property type="entry name" value="Pyr-5-nucltdase"/>
</dbReference>
<evidence type="ECO:0000313" key="1">
    <source>
        <dbReference type="EMBL" id="KAJ6400852.1"/>
    </source>
</evidence>
<dbReference type="Pfam" id="PF00702">
    <property type="entry name" value="Hydrolase"/>
    <property type="match status" value="1"/>
</dbReference>
<gene>
    <name evidence="1" type="ORF">OIU84_016306</name>
</gene>
<dbReference type="SUPFAM" id="SSF56784">
    <property type="entry name" value="HAD-like"/>
    <property type="match status" value="1"/>
</dbReference>
<dbReference type="EMBL" id="JAPFFJ010000019">
    <property type="protein sequence ID" value="KAJ6400852.1"/>
    <property type="molecule type" value="Genomic_DNA"/>
</dbReference>
<dbReference type="PANTHER" id="PTHR12725">
    <property type="entry name" value="HALOACID DEHALOGENASE-LIKE HYDROLASE"/>
    <property type="match status" value="1"/>
</dbReference>
<dbReference type="Proteomes" id="UP001162972">
    <property type="component" value="Chromosome 14"/>
</dbReference>
<dbReference type="InterPro" id="IPR006439">
    <property type="entry name" value="HAD-SF_hydro_IA"/>
</dbReference>